<dbReference type="AlphaFoldDB" id="A0A679KHJ4"/>
<protein>
    <recommendedName>
        <fullName evidence="2">GIY-YIG domain-containing protein</fullName>
    </recommendedName>
</protein>
<dbReference type="EMBL" id="LR743511">
    <property type="protein sequence ID" value="CAA2145078.1"/>
    <property type="molecule type" value="Genomic_DNA"/>
</dbReference>
<sequence length="207" mass="23854">MPSNGKESVAQSEIKRLTPIVLDYKAAQADGDDRFLRHLRKQMRESILGQGVKNQVIKRSVYIVRLRGSFLIAYQKNFSPVLYIGRGDAPKRLASHLKSWLLHVHKFGSDTTVEVQIILPLRQGRKDFYKYVEGRLLQQHALNNGCIPLFNARREIKYGKDIDYNQTHEKLFRKLIKIGSGNRPWWAIQPTPANPFTTLYHKGTNAN</sequence>
<accession>A0A679KHJ4</accession>
<gene>
    <name evidence="1" type="ORF">MBLL_04199</name>
</gene>
<evidence type="ECO:0000313" key="1">
    <source>
        <dbReference type="EMBL" id="CAA2145078.1"/>
    </source>
</evidence>
<organism evidence="1">
    <name type="scientific">Methylobacterium bullatum</name>
    <dbReference type="NCBI Taxonomy" id="570505"/>
    <lineage>
        <taxon>Bacteria</taxon>
        <taxon>Pseudomonadati</taxon>
        <taxon>Pseudomonadota</taxon>
        <taxon>Alphaproteobacteria</taxon>
        <taxon>Hyphomicrobiales</taxon>
        <taxon>Methylobacteriaceae</taxon>
        <taxon>Methylobacterium</taxon>
    </lineage>
</organism>
<reference evidence="1" key="1">
    <citation type="submission" date="2019-12" db="EMBL/GenBank/DDBJ databases">
        <authorList>
            <person name="Cremers G."/>
        </authorList>
    </citation>
    <scope>NUCLEOTIDE SEQUENCE</scope>
    <source>
        <strain evidence="1">Mbul2</strain>
    </source>
</reference>
<evidence type="ECO:0008006" key="2">
    <source>
        <dbReference type="Google" id="ProtNLM"/>
    </source>
</evidence>
<proteinExistence type="predicted"/>
<name>A0A679KHJ4_9HYPH</name>